<keyword evidence="7" id="KW-1185">Reference proteome</keyword>
<evidence type="ECO:0000256" key="1">
    <source>
        <dbReference type="ARBA" id="ARBA00010883"/>
    </source>
</evidence>
<feature type="region of interest" description="Disordered" evidence="5">
    <location>
        <begin position="289"/>
        <end position="309"/>
    </location>
</feature>
<keyword evidence="4" id="KW-0446">Lipid-binding</keyword>
<comment type="similarity">
    <text evidence="1">Belongs to the sorting nexin family.</text>
</comment>
<dbReference type="Proteomes" id="UP000095038">
    <property type="component" value="Unassembled WGS sequence"/>
</dbReference>
<dbReference type="STRING" id="1344418.A0A1D2VHI9"/>
<evidence type="ECO:0000256" key="2">
    <source>
        <dbReference type="ARBA" id="ARBA00022448"/>
    </source>
</evidence>
<name>A0A1D2VHI9_9ASCO</name>
<feature type="compositionally biased region" description="Low complexity" evidence="5">
    <location>
        <begin position="216"/>
        <end position="248"/>
    </location>
</feature>
<dbReference type="EMBL" id="KV454480">
    <property type="protein sequence ID" value="ODV60947.1"/>
    <property type="molecule type" value="Genomic_DNA"/>
</dbReference>
<feature type="compositionally biased region" description="Acidic residues" evidence="5">
    <location>
        <begin position="534"/>
        <end position="554"/>
    </location>
</feature>
<organism evidence="6 7">
    <name type="scientific">Ascoidea rubescens DSM 1968</name>
    <dbReference type="NCBI Taxonomy" id="1344418"/>
    <lineage>
        <taxon>Eukaryota</taxon>
        <taxon>Fungi</taxon>
        <taxon>Dikarya</taxon>
        <taxon>Ascomycota</taxon>
        <taxon>Saccharomycotina</taxon>
        <taxon>Saccharomycetes</taxon>
        <taxon>Ascoideaceae</taxon>
        <taxon>Ascoidea</taxon>
    </lineage>
</organism>
<accession>A0A1D2VHI9</accession>
<feature type="region of interest" description="Disordered" evidence="5">
    <location>
        <begin position="438"/>
        <end position="574"/>
    </location>
</feature>
<dbReference type="InterPro" id="IPR051079">
    <property type="entry name" value="Sorting_Nexin_Autophagy"/>
</dbReference>
<dbReference type="InParanoid" id="A0A1D2VHI9"/>
<feature type="region of interest" description="Disordered" evidence="5">
    <location>
        <begin position="191"/>
        <end position="249"/>
    </location>
</feature>
<evidence type="ECO:0000313" key="7">
    <source>
        <dbReference type="Proteomes" id="UP000095038"/>
    </source>
</evidence>
<reference evidence="7" key="1">
    <citation type="submission" date="2016-05" db="EMBL/GenBank/DDBJ databases">
        <title>Comparative genomics of biotechnologically important yeasts.</title>
        <authorList>
            <consortium name="DOE Joint Genome Institute"/>
            <person name="Riley R."/>
            <person name="Haridas S."/>
            <person name="Wolfe K.H."/>
            <person name="Lopes M.R."/>
            <person name="Hittinger C.T."/>
            <person name="Goker M."/>
            <person name="Salamov A."/>
            <person name="Wisecaver J."/>
            <person name="Long T.M."/>
            <person name="Aerts A.L."/>
            <person name="Barry K."/>
            <person name="Choi C."/>
            <person name="Clum A."/>
            <person name="Coughlan A.Y."/>
            <person name="Deshpande S."/>
            <person name="Douglass A.P."/>
            <person name="Hanson S.J."/>
            <person name="Klenk H.-P."/>
            <person name="Labutti K."/>
            <person name="Lapidus A."/>
            <person name="Lindquist E."/>
            <person name="Lipzen A."/>
            <person name="Meier-Kolthoff J.P."/>
            <person name="Ohm R.A."/>
            <person name="Otillar R.P."/>
            <person name="Pangilinan J."/>
            <person name="Peng Y."/>
            <person name="Rokas A."/>
            <person name="Rosa C.A."/>
            <person name="Scheuner C."/>
            <person name="Sibirny A.A."/>
            <person name="Slot J.C."/>
            <person name="Stielow J.B."/>
            <person name="Sun H."/>
            <person name="Kurtzman C.P."/>
            <person name="Blackwell M."/>
            <person name="Grigoriev I.V."/>
            <person name="Jeffries T.W."/>
        </authorList>
    </citation>
    <scope>NUCLEOTIDE SEQUENCE [LARGE SCALE GENOMIC DNA]</scope>
    <source>
        <strain evidence="7">DSM 1968</strain>
    </source>
</reference>
<evidence type="ECO:0000256" key="3">
    <source>
        <dbReference type="ARBA" id="ARBA00022927"/>
    </source>
</evidence>
<dbReference type="GO" id="GO:0008289">
    <property type="term" value="F:lipid binding"/>
    <property type="evidence" value="ECO:0007669"/>
    <property type="project" value="UniProtKB-KW"/>
</dbReference>
<evidence type="ECO:0000256" key="5">
    <source>
        <dbReference type="SAM" id="MobiDB-lite"/>
    </source>
</evidence>
<dbReference type="AlphaFoldDB" id="A0A1D2VHI9"/>
<dbReference type="OrthoDB" id="289314at2759"/>
<gene>
    <name evidence="6" type="ORF">ASCRUDRAFT_80754</name>
</gene>
<dbReference type="GO" id="GO:0015031">
    <property type="term" value="P:protein transport"/>
    <property type="evidence" value="ECO:0007669"/>
    <property type="project" value="UniProtKB-KW"/>
</dbReference>
<keyword evidence="3" id="KW-0653">Protein transport</keyword>
<evidence type="ECO:0000256" key="4">
    <source>
        <dbReference type="ARBA" id="ARBA00023121"/>
    </source>
</evidence>
<feature type="compositionally biased region" description="Basic and acidic residues" evidence="5">
    <location>
        <begin position="191"/>
        <end position="206"/>
    </location>
</feature>
<dbReference type="PANTHER" id="PTHR46979">
    <property type="entry name" value="SORTING NEXIN-41"/>
    <property type="match status" value="1"/>
</dbReference>
<evidence type="ECO:0000313" key="6">
    <source>
        <dbReference type="EMBL" id="ODV60947.1"/>
    </source>
</evidence>
<keyword evidence="2" id="KW-0813">Transport</keyword>
<sequence>MNFDCEFDIPKDSNPISGNQNEQNDIGYLNSNNFSSSLYSADTLDDNPFLDINKQLNFDINNNFKKNSETSSNNINEDPLIKKFHSLSSGIEKIGQAIDNEYINLEALKYSFIVKFQEPLLELNKNIKNFLKEVLIFKKLKDLQYLIIFKKLMKFIKKINDLRFLDEKMNQLDEVLKQNSKESNTFREAYKRREQSKLKLKQKEEQEAIMNSPTKNSSSNLNDNNENDNNNNNNNNNNNTANNSASESIFEGSETIGTINSSIFNNFTGNFGNSGFNADISGVNNNSNNALSDTNSNSNSNGDSSTNSKLNSSTLLTNWKTLFIGKKLVTQNPEQMTFNERKIAINKLEKDIEKFIELLNISKRDITIIDQSINENYIKLISNTKYEINKILLEFSKLLIVWFKENLRVWVTARRHIQNNVYYLKMNYRHDKRIPKYVRHPYDESSDEDSEEEKNNSNAQDNIGGSNNEENYNEGDTIGKGKQKLKNEEEAPGNLNKNSIKLEKKEKKLDQEIEKHNELLTNKTSQDKKAGDKNDEENGEEDDDEEDDDDDDDNILVHNRNHLYNSDSESDDSS</sequence>
<dbReference type="PANTHER" id="PTHR46979:SF2">
    <property type="entry name" value="SORTING NEXIN-41"/>
    <property type="match status" value="1"/>
</dbReference>
<feature type="compositionally biased region" description="Basic and acidic residues" evidence="5">
    <location>
        <begin position="500"/>
        <end position="518"/>
    </location>
</feature>
<dbReference type="RefSeq" id="XP_020047254.1">
    <property type="nucleotide sequence ID" value="XM_020194532.1"/>
</dbReference>
<proteinExistence type="inferred from homology"/>
<protein>
    <submittedName>
        <fullName evidence="6">Uncharacterized protein</fullName>
    </submittedName>
</protein>
<dbReference type="GeneID" id="30968168"/>